<organism evidence="3 4">
    <name type="scientific">Somion occarium</name>
    <dbReference type="NCBI Taxonomy" id="3059160"/>
    <lineage>
        <taxon>Eukaryota</taxon>
        <taxon>Fungi</taxon>
        <taxon>Dikarya</taxon>
        <taxon>Basidiomycota</taxon>
        <taxon>Agaricomycotina</taxon>
        <taxon>Agaricomycetes</taxon>
        <taxon>Polyporales</taxon>
        <taxon>Cerrenaceae</taxon>
        <taxon>Somion</taxon>
    </lineage>
</organism>
<accession>A0ABP1CI36</accession>
<dbReference type="EMBL" id="OZ037944">
    <property type="protein sequence ID" value="CAL1695358.1"/>
    <property type="molecule type" value="Genomic_DNA"/>
</dbReference>
<reference evidence="4" key="1">
    <citation type="submission" date="2024-04" db="EMBL/GenBank/DDBJ databases">
        <authorList>
            <person name="Shaw F."/>
            <person name="Minotto A."/>
        </authorList>
    </citation>
    <scope>NUCLEOTIDE SEQUENCE [LARGE SCALE GENOMIC DNA]</scope>
</reference>
<sequence>MPHFKTHLTVLEQSASLYASSPAFKVPRLNPETQEILEWHSISYSQFLADVELFAKFWTQRFSADGVPPRSVVGVWLGGMTYLDAIHIYSIARAGYVPQFFSLRLPNPEVIFELLAKSNGKALIYDSSFADIVHTSPVPAHIAIDARNVSIADVSLPPVAPDVNGSDTLMIFHTSGSTSGRPKLVPCSYAWWQECLRKSALATIPPNPHRQDVTTWMYVVASLPSSQVPDLFSFRGSLCHIGQTFMYSGFIQHGSCAIQISSQAFPSSELMDMITRCHLNRLVQFPTYLTAHIRESRHNPKLLAMLQGLDEIFYSGLMLSSDDEDWILRHGINIRNCFGSTECGAMLLSTPGKSVPLVPMEGTSYGFFPINSSLDGPHQNANARTLELVILSDSGDCPDPSLRAADGHYHTGDLFLELPGGGYVSRGRDDDWIKSENSLRCDTKAIEDNVRATCADLVSECIVVGNGRPSPALFVEAADPNMNEERLKKDIIRRTRHFHSRRYLHERISSTNFILVVPRDTLPRTASKGNVRRRAVEDTFKTQLDRMYGVAC</sequence>
<dbReference type="SUPFAM" id="SSF56801">
    <property type="entry name" value="Acetyl-CoA synthetase-like"/>
    <property type="match status" value="1"/>
</dbReference>
<name>A0ABP1CI36_9APHY</name>
<feature type="domain" description="AMP-dependent synthetase/ligase" evidence="2">
    <location>
        <begin position="36"/>
        <end position="348"/>
    </location>
</feature>
<dbReference type="InterPro" id="IPR000873">
    <property type="entry name" value="AMP-dep_synth/lig_dom"/>
</dbReference>
<dbReference type="Pfam" id="PF00501">
    <property type="entry name" value="AMP-binding"/>
    <property type="match status" value="1"/>
</dbReference>
<dbReference type="PANTHER" id="PTHR43201">
    <property type="entry name" value="ACYL-COA SYNTHETASE"/>
    <property type="match status" value="1"/>
</dbReference>
<dbReference type="Gene3D" id="3.40.50.12780">
    <property type="entry name" value="N-terminal domain of ligase-like"/>
    <property type="match status" value="1"/>
</dbReference>
<evidence type="ECO:0000259" key="2">
    <source>
        <dbReference type="Pfam" id="PF00501"/>
    </source>
</evidence>
<dbReference type="InterPro" id="IPR042099">
    <property type="entry name" value="ANL_N_sf"/>
</dbReference>
<evidence type="ECO:0000256" key="1">
    <source>
        <dbReference type="ARBA" id="ARBA00006432"/>
    </source>
</evidence>
<dbReference type="PANTHER" id="PTHR43201:SF8">
    <property type="entry name" value="ACYL-COA SYNTHETASE FAMILY MEMBER 3"/>
    <property type="match status" value="1"/>
</dbReference>
<proteinExistence type="inferred from homology"/>
<protein>
    <recommendedName>
        <fullName evidence="2">AMP-dependent synthetase/ligase domain-containing protein</fullName>
    </recommendedName>
</protein>
<dbReference type="Pfam" id="PF23562">
    <property type="entry name" value="AMP-binding_C_3"/>
    <property type="match status" value="1"/>
</dbReference>
<evidence type="ECO:0000313" key="4">
    <source>
        <dbReference type="Proteomes" id="UP001497453"/>
    </source>
</evidence>
<comment type="similarity">
    <text evidence="1">Belongs to the ATP-dependent AMP-binding enzyme family.</text>
</comment>
<gene>
    <name evidence="3" type="ORF">GFSPODELE1_LOCUS714</name>
</gene>
<keyword evidence="4" id="KW-1185">Reference proteome</keyword>
<evidence type="ECO:0000313" key="3">
    <source>
        <dbReference type="EMBL" id="CAL1695358.1"/>
    </source>
</evidence>
<dbReference type="Proteomes" id="UP001497453">
    <property type="component" value="Chromosome 1"/>
</dbReference>